<protein>
    <submittedName>
        <fullName evidence="1">Molybdopterin-binding oxidoreductase</fullName>
    </submittedName>
</protein>
<dbReference type="SUPFAM" id="SSF56524">
    <property type="entry name" value="Oxidoreductase molybdopterin-binding domain"/>
    <property type="match status" value="1"/>
</dbReference>
<proteinExistence type="predicted"/>
<dbReference type="AlphaFoldDB" id="A0A8J7KBX0"/>
<dbReference type="Proteomes" id="UP000640333">
    <property type="component" value="Unassembled WGS sequence"/>
</dbReference>
<dbReference type="InterPro" id="IPR036374">
    <property type="entry name" value="OxRdtase_Mopterin-bd_sf"/>
</dbReference>
<dbReference type="RefSeq" id="WP_193955236.1">
    <property type="nucleotide sequence ID" value="NZ_JADEYS010000029.1"/>
</dbReference>
<gene>
    <name evidence="1" type="ORF">IOQ59_19950</name>
</gene>
<organism evidence="1 2">
    <name type="scientific">Pontibacterium sinense</name>
    <dbReference type="NCBI Taxonomy" id="2781979"/>
    <lineage>
        <taxon>Bacteria</taxon>
        <taxon>Pseudomonadati</taxon>
        <taxon>Pseudomonadota</taxon>
        <taxon>Gammaproteobacteria</taxon>
        <taxon>Oceanospirillales</taxon>
        <taxon>Oceanospirillaceae</taxon>
        <taxon>Pontibacterium</taxon>
    </lineage>
</organism>
<reference evidence="1" key="1">
    <citation type="submission" date="2020-10" db="EMBL/GenBank/DDBJ databases">
        <title>Bacterium isolated from coastal waters sediment.</title>
        <authorList>
            <person name="Chen R.-J."/>
            <person name="Lu D.-C."/>
            <person name="Zhu K.-L."/>
            <person name="Du Z.-J."/>
        </authorList>
    </citation>
    <scope>NUCLEOTIDE SEQUENCE</scope>
    <source>
        <strain evidence="1">N1Y112</strain>
    </source>
</reference>
<keyword evidence="2" id="KW-1185">Reference proteome</keyword>
<evidence type="ECO:0000313" key="1">
    <source>
        <dbReference type="EMBL" id="MBE9399541.1"/>
    </source>
</evidence>
<dbReference type="EMBL" id="JADEYS010000029">
    <property type="protein sequence ID" value="MBE9399541.1"/>
    <property type="molecule type" value="Genomic_DNA"/>
</dbReference>
<comment type="caution">
    <text evidence="1">The sequence shown here is derived from an EMBL/GenBank/DDBJ whole genome shotgun (WGS) entry which is preliminary data.</text>
</comment>
<sequence length="141" mass="16108">MALSAHGNDKIILTVTHGEASEQYSLKQLDAFPQHVYETKTPWTSRHSFSGPLLKDVMYKSGLVSPRAITARALNDYIVDIDLILMEKYPVLLATRMDGNPMRIRNKGPIWILFPLDQFPELNTMEVHGQMVWQLEKLESP</sequence>
<name>A0A8J7KBX0_9GAMM</name>
<evidence type="ECO:0000313" key="2">
    <source>
        <dbReference type="Proteomes" id="UP000640333"/>
    </source>
</evidence>
<accession>A0A8J7KBX0</accession>